<name>A0AAU7JUK2_9MICO</name>
<organism evidence="1">
    <name type="scientific">Pedococcus sp. KACC 23699</name>
    <dbReference type="NCBI Taxonomy" id="3149228"/>
    <lineage>
        <taxon>Bacteria</taxon>
        <taxon>Bacillati</taxon>
        <taxon>Actinomycetota</taxon>
        <taxon>Actinomycetes</taxon>
        <taxon>Micrococcales</taxon>
        <taxon>Intrasporangiaceae</taxon>
        <taxon>Pedococcus</taxon>
    </lineage>
</organism>
<evidence type="ECO:0008006" key="2">
    <source>
        <dbReference type="Google" id="ProtNLM"/>
    </source>
</evidence>
<gene>
    <name evidence="1" type="ORF">ABEG17_01900</name>
</gene>
<dbReference type="EMBL" id="CP157483">
    <property type="protein sequence ID" value="XBO44101.1"/>
    <property type="molecule type" value="Genomic_DNA"/>
</dbReference>
<reference evidence="1" key="1">
    <citation type="submission" date="2024-05" db="EMBL/GenBank/DDBJ databases">
        <authorList>
            <person name="Kim S."/>
            <person name="Heo J."/>
            <person name="Choi H."/>
            <person name="Choi Y."/>
            <person name="Kwon S.-W."/>
            <person name="Kim Y."/>
        </authorList>
    </citation>
    <scope>NUCLEOTIDE SEQUENCE</scope>
    <source>
        <strain evidence="1">KACC 23699</strain>
    </source>
</reference>
<sequence>MTPSSPTATPRVADPALFERLVDDAAVFPPGNAPLDEAVRLHRFHRAAGYASMVGPLLLPVSAAAGLEDVAGRSASSLTPDLDVALVARPGVPTAEVETAVTVLEAASGVTVVGVEMAWSRQWRNAHLGGLRLTLEVPRGEAQLTALDDLRGESAAQAKFRTGATPTWHWPDEAELAAFVLASVERAVPFKLTGGLHHLVRGTRDEGEQHGLLNVLLAVHLAVTGAGHEALTTVLGERDTDSLVQRTGLIGPDEAKAVRTTFTAYGCCEVTDPIGELTTRRLIEGA</sequence>
<dbReference type="AlphaFoldDB" id="A0AAU7JUK2"/>
<protein>
    <recommendedName>
        <fullName evidence="2">Nucleotidyltransferase</fullName>
    </recommendedName>
</protein>
<evidence type="ECO:0000313" key="1">
    <source>
        <dbReference type="EMBL" id="XBO44101.1"/>
    </source>
</evidence>
<dbReference type="RefSeq" id="WP_406831558.1">
    <property type="nucleotide sequence ID" value="NZ_CP157483.1"/>
</dbReference>
<proteinExistence type="predicted"/>
<accession>A0AAU7JUK2</accession>